<gene>
    <name evidence="1" type="ORF">BTO18_03355</name>
</gene>
<sequence>MNKLNWTKKEFQAYILLYAAHCNHFETKEEENYILSKIDEATFHKIHTEVVVDSDEENLNKIQQYLSENKISEQEKEVLIREIKQVFFADGTVDIIEKKVFILLKKIIN</sequence>
<evidence type="ECO:0008006" key="3">
    <source>
        <dbReference type="Google" id="ProtNLM"/>
    </source>
</evidence>
<dbReference type="RefSeq" id="WP_105014869.1">
    <property type="nucleotide sequence ID" value="NZ_MSCN01000001.1"/>
</dbReference>
<proteinExistence type="predicted"/>
<accession>A0A2S7WKZ6</accession>
<dbReference type="EMBL" id="MSCN01000001">
    <property type="protein sequence ID" value="PQJ78285.1"/>
    <property type="molecule type" value="Genomic_DNA"/>
</dbReference>
<dbReference type="InterPro" id="IPR029024">
    <property type="entry name" value="TerB-like"/>
</dbReference>
<comment type="caution">
    <text evidence="1">The sequence shown here is derived from an EMBL/GenBank/DDBJ whole genome shotgun (WGS) entry which is preliminary data.</text>
</comment>
<dbReference type="AlphaFoldDB" id="A0A2S7WKZ6"/>
<protein>
    <recommendedName>
        <fullName evidence="3">Co-chaperone DjlA N-terminal domain-containing protein</fullName>
    </recommendedName>
</protein>
<dbReference type="Proteomes" id="UP000238882">
    <property type="component" value="Unassembled WGS sequence"/>
</dbReference>
<name>A0A2S7WKZ6_9FLAO</name>
<evidence type="ECO:0000313" key="1">
    <source>
        <dbReference type="EMBL" id="PQJ78285.1"/>
    </source>
</evidence>
<organism evidence="1 2">
    <name type="scientific">Polaribacter porphyrae</name>
    <dbReference type="NCBI Taxonomy" id="1137780"/>
    <lineage>
        <taxon>Bacteria</taxon>
        <taxon>Pseudomonadati</taxon>
        <taxon>Bacteroidota</taxon>
        <taxon>Flavobacteriia</taxon>
        <taxon>Flavobacteriales</taxon>
        <taxon>Flavobacteriaceae</taxon>
    </lineage>
</organism>
<reference evidence="1 2" key="1">
    <citation type="submission" date="2016-12" db="EMBL/GenBank/DDBJ databases">
        <title>Trade-off between light-utilization and light-protection in marine flavobacteria.</title>
        <authorList>
            <person name="Kumagai Y."/>
            <person name="Yoshizawa S."/>
            <person name="Kogure K."/>
            <person name="Iwasaki W."/>
        </authorList>
    </citation>
    <scope>NUCLEOTIDE SEQUENCE [LARGE SCALE GENOMIC DNA]</scope>
    <source>
        <strain evidence="1 2">NBRC 108759</strain>
    </source>
</reference>
<dbReference type="OrthoDB" id="9770030at2"/>
<keyword evidence="2" id="KW-1185">Reference proteome</keyword>
<dbReference type="SUPFAM" id="SSF158682">
    <property type="entry name" value="TerB-like"/>
    <property type="match status" value="1"/>
</dbReference>
<evidence type="ECO:0000313" key="2">
    <source>
        <dbReference type="Proteomes" id="UP000238882"/>
    </source>
</evidence>